<name>D2NP39_ROTMD</name>
<reference evidence="3" key="1">
    <citation type="submission" date="2009-07" db="EMBL/GenBank/DDBJ databases">
        <title>Complete genome sequence of Rothia mucilaginosa DJ.</title>
        <authorList>
            <person name="Yamane K."/>
            <person name="Nambu T."/>
            <person name="Mashimo C."/>
            <person name="Sugimori C."/>
            <person name="Yamanaka T."/>
            <person name="Leung K."/>
            <person name="Fukushima H."/>
        </authorList>
    </citation>
    <scope>NUCLEOTIDE SEQUENCE [LARGE SCALE GENOMIC DNA]</scope>
    <source>
        <strain evidence="3">DY-18</strain>
    </source>
</reference>
<accession>D2NP39</accession>
<dbReference type="Pfam" id="PF14907">
    <property type="entry name" value="NTP_transf_5"/>
    <property type="match status" value="1"/>
</dbReference>
<gene>
    <name evidence="2" type="ordered locus">RMDY18_15750</name>
</gene>
<keyword evidence="2" id="KW-0560">Oxidoreductase</keyword>
<feature type="region of interest" description="Disordered" evidence="1">
    <location>
        <begin position="1"/>
        <end position="22"/>
    </location>
</feature>
<sequence length="349" mass="40220">MLVMQPTTVTARTATRSRQRSPRLRSNNVISALNYRERLRAGWAVFSVCPALYLSGIHVHRKAIVTTHSSNTPEPQTTPLAARIRLAHAYFQRIADMHSIDILHVKGYAFSQEIYRKGRYSSDADLLVRPSHVDRFVEILLADGWRIQAHFETGSVFEHAMTLYHASWGLTDIHRFFPGLGRHGDYEKAFDRIWAARKTRMIAHRPCTVPSDLDARLLVVLHRARAASRYSADINYLVSLLSYSDWQRLRARAEELDSSLAYSAAMGGLEQYRDDRDYLLWLSVSQDVPHYIQWIGRLQSATTLHDKLRTLKNIFFVNKDHLAMQLGRTPTKAEIRAKFFDRFGIKVKK</sequence>
<dbReference type="eggNOG" id="ENOG5032AQR">
    <property type="taxonomic scope" value="Bacteria"/>
</dbReference>
<dbReference type="InterPro" id="IPR039498">
    <property type="entry name" value="NTP_transf_5"/>
</dbReference>
<evidence type="ECO:0000313" key="3">
    <source>
        <dbReference type="Proteomes" id="UP000001883"/>
    </source>
</evidence>
<evidence type="ECO:0000313" key="2">
    <source>
        <dbReference type="EMBL" id="BAI65407.1"/>
    </source>
</evidence>
<dbReference type="STRING" id="680646.RMDY18_15750"/>
<reference evidence="2 3" key="3">
    <citation type="journal article" date="2010" name="Sequencing">
        <title>Complete Genome Sequence of Rothia mucilaginosa DY-18: A Clinical Isolate with Dense Meshwork-Like Structures from a Persistent Apical Periodontitis Lesion.</title>
        <authorList>
            <person name="Yamane K."/>
            <person name="Nambu T."/>
            <person name="Yamanaka T."/>
            <person name="Mashimo C."/>
            <person name="Sugimori C."/>
            <person name="Leung K.-P."/>
            <person name="Fukushima H."/>
        </authorList>
    </citation>
    <scope>NUCLEOTIDE SEQUENCE [LARGE SCALE GENOMIC DNA]</scope>
    <source>
        <strain evidence="2 3">DY-18</strain>
    </source>
</reference>
<keyword evidence="3" id="KW-1185">Reference proteome</keyword>
<reference evidence="2 3" key="2">
    <citation type="journal article" date="2010" name="J Osaka Dent Univ">
        <title>Isolation and identification of Rothia mucilaginosa from persistent apical periodontitis lesions.</title>
        <authorList>
            <person name="Yamane K."/>
            <person name="Yoshida M."/>
            <person name="Fujihira T."/>
            <person name="Baba T."/>
            <person name="Tsuji N."/>
            <person name="Hayashi H."/>
            <person name="Sugimori C."/>
            <person name="Yamanaka T."/>
            <person name="Mashimo C."/>
            <person name="Nambu T."/>
            <person name="Kawai H."/>
            <person name="Fukushima H."/>
        </authorList>
    </citation>
    <scope>NUCLEOTIDE SEQUENCE [LARGE SCALE GENOMIC DNA]</scope>
    <source>
        <strain evidence="2 3">DY-18</strain>
    </source>
</reference>
<dbReference type="HOGENOM" id="CLU_976218_0_0_11"/>
<protein>
    <submittedName>
        <fullName evidence="2">Dioxygenase related to 2-nitropropane dioxygenase</fullName>
    </submittedName>
</protein>
<dbReference type="EMBL" id="AP011540">
    <property type="protein sequence ID" value="BAI65407.1"/>
    <property type="molecule type" value="Genomic_DNA"/>
</dbReference>
<dbReference type="GO" id="GO:0051213">
    <property type="term" value="F:dioxygenase activity"/>
    <property type="evidence" value="ECO:0007669"/>
    <property type="project" value="UniProtKB-KW"/>
</dbReference>
<organism evidence="2 3">
    <name type="scientific">Rothia mucilaginosa (strain DY-18)</name>
    <name type="common">Stomatococcus mucilaginosus</name>
    <dbReference type="NCBI Taxonomy" id="680646"/>
    <lineage>
        <taxon>Bacteria</taxon>
        <taxon>Bacillati</taxon>
        <taxon>Actinomycetota</taxon>
        <taxon>Actinomycetes</taxon>
        <taxon>Micrococcales</taxon>
        <taxon>Micrococcaceae</taxon>
        <taxon>Rothia</taxon>
    </lineage>
</organism>
<feature type="compositionally biased region" description="Low complexity" evidence="1">
    <location>
        <begin position="1"/>
        <end position="14"/>
    </location>
</feature>
<dbReference type="KEGG" id="rmu:RMDY18_15750"/>
<dbReference type="AlphaFoldDB" id="D2NP39"/>
<dbReference type="Proteomes" id="UP000001883">
    <property type="component" value="Chromosome"/>
</dbReference>
<keyword evidence="2" id="KW-0223">Dioxygenase</keyword>
<proteinExistence type="predicted"/>
<evidence type="ECO:0000256" key="1">
    <source>
        <dbReference type="SAM" id="MobiDB-lite"/>
    </source>
</evidence>